<reference evidence="5 6" key="1">
    <citation type="submission" date="2024-10" db="EMBL/GenBank/DDBJ databases">
        <authorList>
            <person name="Kim D."/>
        </authorList>
    </citation>
    <scope>NUCLEOTIDE SEQUENCE [LARGE SCALE GENOMIC DNA]</scope>
    <source>
        <strain evidence="5">BH-2024</strain>
    </source>
</reference>
<organism evidence="5 6">
    <name type="scientific">Heterodera trifolii</name>
    <dbReference type="NCBI Taxonomy" id="157864"/>
    <lineage>
        <taxon>Eukaryota</taxon>
        <taxon>Metazoa</taxon>
        <taxon>Ecdysozoa</taxon>
        <taxon>Nematoda</taxon>
        <taxon>Chromadorea</taxon>
        <taxon>Rhabditida</taxon>
        <taxon>Tylenchina</taxon>
        <taxon>Tylenchomorpha</taxon>
        <taxon>Tylenchoidea</taxon>
        <taxon>Heteroderidae</taxon>
        <taxon>Heteroderinae</taxon>
        <taxon>Heterodera</taxon>
    </lineage>
</organism>
<dbReference type="PANTHER" id="PTHR35981:SF2">
    <property type="entry name" value="ION TRANSPORT PEPTIDE, ISOFORM C"/>
    <property type="match status" value="1"/>
</dbReference>
<keyword evidence="6" id="KW-1185">Reference proteome</keyword>
<dbReference type="Proteomes" id="UP001620626">
    <property type="component" value="Unassembled WGS sequence"/>
</dbReference>
<evidence type="ECO:0000256" key="1">
    <source>
        <dbReference type="ARBA" id="ARBA00005447"/>
    </source>
</evidence>
<sequence length="283" mass="32061">MPENAAKVIVAAEKQLTSGRRRGQGNESEDGWSNPFPPLSPLSKLSLALGQHGTKCRFLKKADDHSFFVCPITIICPFPRHSFAILSQILRAFATLTNLGIHSVEMRHHSAAQFNAFFLGSLFLLILPFVVRTLADENERFASSKIMRRGPTIAMVLQRQKQQKSEAEEMADVDDDENGAGGRGEGRGRGRHVPIEEEEEENDEAQNGQQIQCQFHANEELHAFVDQICEFCHEFFSHIHPNTRYLCRSDCFSTPTFKKCLSIFSKPNRSRRSAQMHFLMRAK</sequence>
<dbReference type="Gene3D" id="1.10.2010.10">
    <property type="entry name" value="Crustacean CHH/MIH/GIH neurohormone"/>
    <property type="match status" value="1"/>
</dbReference>
<evidence type="ECO:0000313" key="6">
    <source>
        <dbReference type="Proteomes" id="UP001620626"/>
    </source>
</evidence>
<dbReference type="EMBL" id="JBICBT010001106">
    <property type="protein sequence ID" value="KAL3082586.1"/>
    <property type="molecule type" value="Genomic_DNA"/>
</dbReference>
<gene>
    <name evidence="5" type="ORF">niasHT_030600</name>
</gene>
<dbReference type="AlphaFoldDB" id="A0ABD2IYK6"/>
<evidence type="ECO:0000256" key="4">
    <source>
        <dbReference type="SAM" id="Phobius"/>
    </source>
</evidence>
<comment type="similarity">
    <text evidence="1">Belongs to the arthropod CHH/MIH/GIH/VIH hormone family.</text>
</comment>
<keyword evidence="2" id="KW-1015">Disulfide bond</keyword>
<feature type="region of interest" description="Disordered" evidence="3">
    <location>
        <begin position="158"/>
        <end position="192"/>
    </location>
</feature>
<feature type="disulfide bond" evidence="2">
    <location>
        <begin position="229"/>
        <end position="247"/>
    </location>
</feature>
<proteinExistence type="inferred from homology"/>
<protein>
    <submittedName>
        <fullName evidence="5">Uncharacterized protein</fullName>
    </submittedName>
</protein>
<feature type="transmembrane region" description="Helical" evidence="4">
    <location>
        <begin position="116"/>
        <end position="135"/>
    </location>
</feature>
<dbReference type="SUPFAM" id="SSF81778">
    <property type="entry name" value="Crustacean CHH/MIH/GIH neurohormone"/>
    <property type="match status" value="1"/>
</dbReference>
<feature type="region of interest" description="Disordered" evidence="3">
    <location>
        <begin position="16"/>
        <end position="35"/>
    </location>
</feature>
<accession>A0ABD2IYK6</accession>
<feature type="disulfide bond" evidence="2">
    <location>
        <begin position="213"/>
        <end position="251"/>
    </location>
</feature>
<comment type="caution">
    <text evidence="5">The sequence shown here is derived from an EMBL/GenBank/DDBJ whole genome shotgun (WGS) entry which is preliminary data.</text>
</comment>
<keyword evidence="4" id="KW-0812">Transmembrane</keyword>
<dbReference type="PANTHER" id="PTHR35981">
    <property type="entry name" value="ION TRANSPORT PEPTIDE, ISOFORM C"/>
    <property type="match status" value="1"/>
</dbReference>
<evidence type="ECO:0000256" key="2">
    <source>
        <dbReference type="PIRSR" id="PIRSR631098-51"/>
    </source>
</evidence>
<evidence type="ECO:0000313" key="5">
    <source>
        <dbReference type="EMBL" id="KAL3082586.1"/>
    </source>
</evidence>
<evidence type="ECO:0000256" key="3">
    <source>
        <dbReference type="SAM" id="MobiDB-lite"/>
    </source>
</evidence>
<feature type="disulfide bond" evidence="2">
    <location>
        <begin position="232"/>
        <end position="260"/>
    </location>
</feature>
<name>A0ABD2IYK6_9BILA</name>
<dbReference type="InterPro" id="IPR031098">
    <property type="entry name" value="Crust_neurohorm"/>
</dbReference>
<feature type="compositionally biased region" description="Acidic residues" evidence="3">
    <location>
        <begin position="168"/>
        <end position="178"/>
    </location>
</feature>
<keyword evidence="4" id="KW-1133">Transmembrane helix</keyword>
<dbReference type="Pfam" id="PF01147">
    <property type="entry name" value="Crust_neurohorm"/>
    <property type="match status" value="1"/>
</dbReference>
<dbReference type="InterPro" id="IPR035957">
    <property type="entry name" value="Crust_neurohorm_sf"/>
</dbReference>
<keyword evidence="4" id="KW-0472">Membrane</keyword>